<name>A0A9N8YUK3_9GLOM</name>
<feature type="non-terminal residue" evidence="1">
    <location>
        <position position="1"/>
    </location>
</feature>
<evidence type="ECO:0000313" key="2">
    <source>
        <dbReference type="Proteomes" id="UP000789570"/>
    </source>
</evidence>
<dbReference type="AlphaFoldDB" id="A0A9N8YUK3"/>
<dbReference type="OrthoDB" id="432528at2759"/>
<sequence>WKRMFYLDVSVPFNAKNIIWYDLTDNNTPAHRAATSVRGGPNYDTLFYMGKSRMELVYAFDTK</sequence>
<dbReference type="EMBL" id="CAJVPQ010000143">
    <property type="protein sequence ID" value="CAG8450314.1"/>
    <property type="molecule type" value="Genomic_DNA"/>
</dbReference>
<accession>A0A9N8YUK3</accession>
<protein>
    <submittedName>
        <fullName evidence="1">11778_t:CDS:1</fullName>
    </submittedName>
</protein>
<reference evidence="1" key="1">
    <citation type="submission" date="2021-06" db="EMBL/GenBank/DDBJ databases">
        <authorList>
            <person name="Kallberg Y."/>
            <person name="Tangrot J."/>
            <person name="Rosling A."/>
        </authorList>
    </citation>
    <scope>NUCLEOTIDE SEQUENCE</scope>
    <source>
        <strain evidence="1">UK204</strain>
    </source>
</reference>
<evidence type="ECO:0000313" key="1">
    <source>
        <dbReference type="EMBL" id="CAG8450314.1"/>
    </source>
</evidence>
<dbReference type="Proteomes" id="UP000789570">
    <property type="component" value="Unassembled WGS sequence"/>
</dbReference>
<proteinExistence type="predicted"/>
<keyword evidence="2" id="KW-1185">Reference proteome</keyword>
<gene>
    <name evidence="1" type="ORF">FCALED_LOCUS1186</name>
</gene>
<comment type="caution">
    <text evidence="1">The sequence shown here is derived from an EMBL/GenBank/DDBJ whole genome shotgun (WGS) entry which is preliminary data.</text>
</comment>
<organism evidence="1 2">
    <name type="scientific">Funneliformis caledonium</name>
    <dbReference type="NCBI Taxonomy" id="1117310"/>
    <lineage>
        <taxon>Eukaryota</taxon>
        <taxon>Fungi</taxon>
        <taxon>Fungi incertae sedis</taxon>
        <taxon>Mucoromycota</taxon>
        <taxon>Glomeromycotina</taxon>
        <taxon>Glomeromycetes</taxon>
        <taxon>Glomerales</taxon>
        <taxon>Glomeraceae</taxon>
        <taxon>Funneliformis</taxon>
    </lineage>
</organism>